<dbReference type="PANTHER" id="PTHR43350">
    <property type="entry name" value="NAD-DEPENDENT ALCOHOL DEHYDROGENASE"/>
    <property type="match status" value="1"/>
</dbReference>
<dbReference type="InterPro" id="IPR036291">
    <property type="entry name" value="NAD(P)-bd_dom_sf"/>
</dbReference>
<proteinExistence type="inferred from homology"/>
<dbReference type="AlphaFoldDB" id="A0A382VDG4"/>
<evidence type="ECO:0000313" key="7">
    <source>
        <dbReference type="EMBL" id="SVD43948.1"/>
    </source>
</evidence>
<dbReference type="Gene3D" id="3.40.50.720">
    <property type="entry name" value="NAD(P)-binding Rossmann-like Domain"/>
    <property type="match status" value="1"/>
</dbReference>
<evidence type="ECO:0000256" key="1">
    <source>
        <dbReference type="ARBA" id="ARBA00001947"/>
    </source>
</evidence>
<dbReference type="GO" id="GO:0016491">
    <property type="term" value="F:oxidoreductase activity"/>
    <property type="evidence" value="ECO:0007669"/>
    <property type="project" value="UniProtKB-KW"/>
</dbReference>
<gene>
    <name evidence="7" type="ORF">METZ01_LOCUS396802</name>
</gene>
<evidence type="ECO:0000256" key="5">
    <source>
        <dbReference type="ARBA" id="ARBA00023002"/>
    </source>
</evidence>
<evidence type="ECO:0000256" key="4">
    <source>
        <dbReference type="ARBA" id="ARBA00022833"/>
    </source>
</evidence>
<evidence type="ECO:0000256" key="3">
    <source>
        <dbReference type="ARBA" id="ARBA00022723"/>
    </source>
</evidence>
<dbReference type="EMBL" id="UINC01150743">
    <property type="protein sequence ID" value="SVD43948.1"/>
    <property type="molecule type" value="Genomic_DNA"/>
</dbReference>
<reference evidence="7" key="1">
    <citation type="submission" date="2018-05" db="EMBL/GenBank/DDBJ databases">
        <authorList>
            <person name="Lanie J.A."/>
            <person name="Ng W.-L."/>
            <person name="Kazmierczak K.M."/>
            <person name="Andrzejewski T.M."/>
            <person name="Davidsen T.M."/>
            <person name="Wayne K.J."/>
            <person name="Tettelin H."/>
            <person name="Glass J.I."/>
            <person name="Rusch D."/>
            <person name="Podicherti R."/>
            <person name="Tsui H.-C.T."/>
            <person name="Winkler M.E."/>
        </authorList>
    </citation>
    <scope>NUCLEOTIDE SEQUENCE</scope>
</reference>
<accession>A0A382VDG4</accession>
<keyword evidence="5" id="KW-0560">Oxidoreductase</keyword>
<dbReference type="InterPro" id="IPR013149">
    <property type="entry name" value="ADH-like_C"/>
</dbReference>
<dbReference type="SUPFAM" id="SSF51735">
    <property type="entry name" value="NAD(P)-binding Rossmann-fold domains"/>
    <property type="match status" value="1"/>
</dbReference>
<evidence type="ECO:0000256" key="2">
    <source>
        <dbReference type="ARBA" id="ARBA00008072"/>
    </source>
</evidence>
<sequence length="194" mass="21223">MEHLLRIALDPSISHELGASVVVFGLGLVGQLCGQLARLCGATPIIGVDLDEFRIDRASQRACDTGINPTNVADLRQEIVDRCPEDGANIVLECTGLPRVFPQATGLACLGGKLVAVGSPRGTVDMDFLQDVHLREVSIHGAHQPKTPEDDHIYYRWTKTRERALVLRLMAAGRLPLSHLVTHESVPHECQELR</sequence>
<evidence type="ECO:0000259" key="6">
    <source>
        <dbReference type="Pfam" id="PF00107"/>
    </source>
</evidence>
<dbReference type="GO" id="GO:0046872">
    <property type="term" value="F:metal ion binding"/>
    <property type="evidence" value="ECO:0007669"/>
    <property type="project" value="UniProtKB-KW"/>
</dbReference>
<comment type="similarity">
    <text evidence="2">Belongs to the zinc-containing alcohol dehydrogenase family.</text>
</comment>
<name>A0A382VDG4_9ZZZZ</name>
<comment type="cofactor">
    <cofactor evidence="1">
        <name>Zn(2+)</name>
        <dbReference type="ChEBI" id="CHEBI:29105"/>
    </cofactor>
</comment>
<keyword evidence="4" id="KW-0862">Zinc</keyword>
<organism evidence="7">
    <name type="scientific">marine metagenome</name>
    <dbReference type="NCBI Taxonomy" id="408172"/>
    <lineage>
        <taxon>unclassified sequences</taxon>
        <taxon>metagenomes</taxon>
        <taxon>ecological metagenomes</taxon>
    </lineage>
</organism>
<dbReference type="PANTHER" id="PTHR43350:SF19">
    <property type="entry name" value="D-GULOSIDE 3-DEHYDROGENASE"/>
    <property type="match status" value="1"/>
</dbReference>
<dbReference type="Gene3D" id="3.90.180.10">
    <property type="entry name" value="Medium-chain alcohol dehydrogenases, catalytic domain"/>
    <property type="match status" value="1"/>
</dbReference>
<keyword evidence="3" id="KW-0479">Metal-binding</keyword>
<feature type="domain" description="Alcohol dehydrogenase-like C-terminal" evidence="6">
    <location>
        <begin position="29"/>
        <end position="146"/>
    </location>
</feature>
<dbReference type="Pfam" id="PF00107">
    <property type="entry name" value="ADH_zinc_N"/>
    <property type="match status" value="1"/>
</dbReference>
<protein>
    <recommendedName>
        <fullName evidence="6">Alcohol dehydrogenase-like C-terminal domain-containing protein</fullName>
    </recommendedName>
</protein>